<evidence type="ECO:0000256" key="10">
    <source>
        <dbReference type="RuleBase" id="RU363047"/>
    </source>
</evidence>
<dbReference type="AlphaFoldDB" id="A0A1U7S7Q1"/>
<protein>
    <recommendedName>
        <fullName evidence="10">Olfactory receptor</fullName>
    </recommendedName>
</protein>
<dbReference type="GO" id="GO:0005886">
    <property type="term" value="C:plasma membrane"/>
    <property type="evidence" value="ECO:0007669"/>
    <property type="project" value="UniProtKB-SubCell"/>
</dbReference>
<evidence type="ECO:0000256" key="2">
    <source>
        <dbReference type="ARBA" id="ARBA00022475"/>
    </source>
</evidence>
<feature type="transmembrane region" description="Helical" evidence="10">
    <location>
        <begin position="58"/>
        <end position="79"/>
    </location>
</feature>
<keyword evidence="7 10" id="KW-0472">Membrane</keyword>
<keyword evidence="4 9" id="KW-0812">Transmembrane</keyword>
<evidence type="ECO:0000256" key="6">
    <source>
        <dbReference type="ARBA" id="ARBA00022989"/>
    </source>
</evidence>
<evidence type="ECO:0000313" key="12">
    <source>
        <dbReference type="Proteomes" id="UP000189705"/>
    </source>
</evidence>
<comment type="subcellular location">
    <subcellularLocation>
        <location evidence="1 10">Cell membrane</location>
        <topology evidence="1 10">Multi-pass membrane protein</topology>
    </subcellularLocation>
</comment>
<dbReference type="eggNOG" id="ENOG502SIA2">
    <property type="taxonomic scope" value="Eukaryota"/>
</dbReference>
<dbReference type="CDD" id="cd15420">
    <property type="entry name" value="7tmA_OR2A-like"/>
    <property type="match status" value="1"/>
</dbReference>
<feature type="transmembrane region" description="Helical" evidence="10">
    <location>
        <begin position="196"/>
        <end position="224"/>
    </location>
</feature>
<dbReference type="InParanoid" id="A0A1U7S7Q1"/>
<feature type="transmembrane region" description="Helical" evidence="10">
    <location>
        <begin position="271"/>
        <end position="290"/>
    </location>
</feature>
<dbReference type="Proteomes" id="UP000189705">
    <property type="component" value="Unplaced"/>
</dbReference>
<feature type="transmembrane region" description="Helical" evidence="10">
    <location>
        <begin position="138"/>
        <end position="160"/>
    </location>
</feature>
<sequence>MENQTFVTEFIILGFSTGENMQFFMFGIFSVIYTVSLVGNTLVFVVICHNSQLHTPMYFFLCHLSILDICYASSNVPHILGNLLLQRKTISFVGCGTQIYLYMALALTECVLLAVMSYDRYVAICHPLRYNVIMNWRVCTTMVTCSWTCGFLFGAIQVGLTLRLPFCSLNEVDHFFCELLAVLKLACADITINQTVIFTACMLILLFPFLFVIVSYLHILATILRIHSAAGRRKTFSTCSSHLTVVGLYYGTAIIMYMGPMTSHSAFRGKILFLFYSFINPMLNPLIYSLRNEQVKGALVKVLRRERSFPST</sequence>
<dbReference type="OrthoDB" id="6147321at2759"/>
<dbReference type="InterPro" id="IPR000725">
    <property type="entry name" value="Olfact_rcpt"/>
</dbReference>
<dbReference type="KEGG" id="asn:102367897"/>
<accession>A0A1U7S7Q1</accession>
<dbReference type="PROSITE" id="PS00237">
    <property type="entry name" value="G_PROTEIN_RECEP_F1_1"/>
    <property type="match status" value="1"/>
</dbReference>
<keyword evidence="3 10" id="KW-0716">Sensory transduction</keyword>
<evidence type="ECO:0000256" key="3">
    <source>
        <dbReference type="ARBA" id="ARBA00022606"/>
    </source>
</evidence>
<feature type="transmembrane region" description="Helical" evidence="10">
    <location>
        <begin position="23"/>
        <end position="46"/>
    </location>
</feature>
<reference evidence="13" key="1">
    <citation type="submission" date="2025-08" db="UniProtKB">
        <authorList>
            <consortium name="RefSeq"/>
        </authorList>
    </citation>
    <scope>IDENTIFICATION</scope>
</reference>
<evidence type="ECO:0000256" key="4">
    <source>
        <dbReference type="ARBA" id="ARBA00022692"/>
    </source>
</evidence>
<evidence type="ECO:0000313" key="13">
    <source>
        <dbReference type="RefSeq" id="XP_006032752.1"/>
    </source>
</evidence>
<keyword evidence="6 10" id="KW-1133">Transmembrane helix</keyword>
<proteinExistence type="inferred from homology"/>
<keyword evidence="9" id="KW-0675">Receptor</keyword>
<comment type="similarity">
    <text evidence="9">Belongs to the G-protein coupled receptor 1 family.</text>
</comment>
<keyword evidence="12" id="KW-1185">Reference proteome</keyword>
<evidence type="ECO:0000259" key="11">
    <source>
        <dbReference type="PROSITE" id="PS50262"/>
    </source>
</evidence>
<evidence type="ECO:0000256" key="1">
    <source>
        <dbReference type="ARBA" id="ARBA00004651"/>
    </source>
</evidence>
<dbReference type="PRINTS" id="PR00245">
    <property type="entry name" value="OLFACTORYR"/>
</dbReference>
<dbReference type="RefSeq" id="XP_006032752.1">
    <property type="nucleotide sequence ID" value="XM_006032690.1"/>
</dbReference>
<keyword evidence="5 10" id="KW-0552">Olfaction</keyword>
<dbReference type="FunFam" id="1.20.1070.10:FF:000008">
    <property type="entry name" value="Olfactory receptor"/>
    <property type="match status" value="1"/>
</dbReference>
<feature type="transmembrane region" description="Helical" evidence="10">
    <location>
        <begin position="236"/>
        <end position="259"/>
    </location>
</feature>
<dbReference type="PROSITE" id="PS50262">
    <property type="entry name" value="G_PROTEIN_RECEP_F1_2"/>
    <property type="match status" value="1"/>
</dbReference>
<dbReference type="PANTHER" id="PTHR26453">
    <property type="entry name" value="OLFACTORY RECEPTOR"/>
    <property type="match status" value="1"/>
</dbReference>
<dbReference type="PRINTS" id="PR00237">
    <property type="entry name" value="GPCRRHODOPSN"/>
</dbReference>
<name>A0A1U7S7Q1_ALLSI</name>
<dbReference type="InterPro" id="IPR000276">
    <property type="entry name" value="GPCR_Rhodpsn"/>
</dbReference>
<dbReference type="InterPro" id="IPR017452">
    <property type="entry name" value="GPCR_Rhodpsn_7TM"/>
</dbReference>
<evidence type="ECO:0000256" key="5">
    <source>
        <dbReference type="ARBA" id="ARBA00022725"/>
    </source>
</evidence>
<evidence type="ECO:0000256" key="7">
    <source>
        <dbReference type="ARBA" id="ARBA00023136"/>
    </source>
</evidence>
<evidence type="ECO:0000256" key="9">
    <source>
        <dbReference type="RuleBase" id="RU000688"/>
    </source>
</evidence>
<keyword evidence="2 10" id="KW-1003">Cell membrane</keyword>
<feature type="domain" description="G-protein coupled receptors family 1 profile" evidence="11">
    <location>
        <begin position="39"/>
        <end position="288"/>
    </location>
</feature>
<keyword evidence="8 9" id="KW-0807">Transducer</keyword>
<keyword evidence="9" id="KW-0297">G-protein coupled receptor</keyword>
<dbReference type="GO" id="GO:0004984">
    <property type="term" value="F:olfactory receptor activity"/>
    <property type="evidence" value="ECO:0007669"/>
    <property type="project" value="InterPro"/>
</dbReference>
<dbReference type="SUPFAM" id="SSF81321">
    <property type="entry name" value="Family A G protein-coupled receptor-like"/>
    <property type="match status" value="1"/>
</dbReference>
<organism evidence="12 13">
    <name type="scientific">Alligator sinensis</name>
    <name type="common">Chinese alligator</name>
    <dbReference type="NCBI Taxonomy" id="38654"/>
    <lineage>
        <taxon>Eukaryota</taxon>
        <taxon>Metazoa</taxon>
        <taxon>Chordata</taxon>
        <taxon>Craniata</taxon>
        <taxon>Vertebrata</taxon>
        <taxon>Euteleostomi</taxon>
        <taxon>Archelosauria</taxon>
        <taxon>Archosauria</taxon>
        <taxon>Crocodylia</taxon>
        <taxon>Alligatoridae</taxon>
        <taxon>Alligatorinae</taxon>
        <taxon>Alligator</taxon>
    </lineage>
</organism>
<feature type="transmembrane region" description="Helical" evidence="10">
    <location>
        <begin position="99"/>
        <end position="118"/>
    </location>
</feature>
<gene>
    <name evidence="13" type="primary">LOC102367897</name>
</gene>
<evidence type="ECO:0000256" key="8">
    <source>
        <dbReference type="ARBA" id="ARBA00023224"/>
    </source>
</evidence>
<dbReference type="Pfam" id="PF13853">
    <property type="entry name" value="7tm_4"/>
    <property type="match status" value="1"/>
</dbReference>
<dbReference type="Gene3D" id="1.20.1070.10">
    <property type="entry name" value="Rhodopsin 7-helix transmembrane proteins"/>
    <property type="match status" value="1"/>
</dbReference>
<dbReference type="GO" id="GO:0004930">
    <property type="term" value="F:G protein-coupled receptor activity"/>
    <property type="evidence" value="ECO:0007669"/>
    <property type="project" value="UniProtKB-KW"/>
</dbReference>
<dbReference type="GeneID" id="102367897"/>